<dbReference type="InterPro" id="IPR009936">
    <property type="entry name" value="DUF1468"/>
</dbReference>
<evidence type="ECO:0000256" key="1">
    <source>
        <dbReference type="SAM" id="Phobius"/>
    </source>
</evidence>
<gene>
    <name evidence="3" type="ORF">EMQ25_15855</name>
</gene>
<dbReference type="EMBL" id="RZNJ01000006">
    <property type="protein sequence ID" value="RUT28862.1"/>
    <property type="molecule type" value="Genomic_DNA"/>
</dbReference>
<dbReference type="Proteomes" id="UP000281547">
    <property type="component" value="Unassembled WGS sequence"/>
</dbReference>
<dbReference type="RefSeq" id="WP_127189586.1">
    <property type="nucleotide sequence ID" value="NZ_RZNJ01000006.1"/>
</dbReference>
<name>A0A433X479_9HYPH</name>
<organism evidence="3 4">
    <name type="scientific">Arsenicitalea aurantiaca</name>
    <dbReference type="NCBI Taxonomy" id="1783274"/>
    <lineage>
        <taxon>Bacteria</taxon>
        <taxon>Pseudomonadati</taxon>
        <taxon>Pseudomonadota</taxon>
        <taxon>Alphaproteobacteria</taxon>
        <taxon>Hyphomicrobiales</taxon>
        <taxon>Devosiaceae</taxon>
        <taxon>Arsenicitalea</taxon>
    </lineage>
</organism>
<feature type="transmembrane region" description="Helical" evidence="1">
    <location>
        <begin position="85"/>
        <end position="114"/>
    </location>
</feature>
<evidence type="ECO:0000259" key="2">
    <source>
        <dbReference type="Pfam" id="PF07331"/>
    </source>
</evidence>
<proteinExistence type="predicted"/>
<feature type="domain" description="DUF1468" evidence="2">
    <location>
        <begin position="24"/>
        <end position="147"/>
    </location>
</feature>
<keyword evidence="1" id="KW-0472">Membrane</keyword>
<feature type="transmembrane region" description="Helical" evidence="1">
    <location>
        <begin position="47"/>
        <end position="64"/>
    </location>
</feature>
<keyword evidence="1" id="KW-0812">Transmembrane</keyword>
<evidence type="ECO:0000313" key="4">
    <source>
        <dbReference type="Proteomes" id="UP000281547"/>
    </source>
</evidence>
<reference evidence="3 4" key="1">
    <citation type="journal article" date="2016" name="Int. J. Syst. Evol. Microbiol.">
        <title>Arsenicitalea aurantiaca gen. nov., sp. nov., a new member of the family Hyphomicrobiaceae, isolated from high-arsenic sediment.</title>
        <authorList>
            <person name="Mu Y."/>
            <person name="Zhou L."/>
            <person name="Zeng X.C."/>
            <person name="Liu L."/>
            <person name="Pan Y."/>
            <person name="Chen X."/>
            <person name="Wang J."/>
            <person name="Li S."/>
            <person name="Li W.J."/>
            <person name="Wang Y."/>
        </authorList>
    </citation>
    <scope>NUCLEOTIDE SEQUENCE [LARGE SCALE GENOMIC DNA]</scope>
    <source>
        <strain evidence="3 4">42-50</strain>
    </source>
</reference>
<protein>
    <submittedName>
        <fullName evidence="3">Tripartite tricarboxylate transporter TctB family protein</fullName>
    </submittedName>
</protein>
<dbReference type="AlphaFoldDB" id="A0A433X479"/>
<dbReference type="Pfam" id="PF07331">
    <property type="entry name" value="TctB"/>
    <property type="match status" value="1"/>
</dbReference>
<feature type="transmembrane region" description="Helical" evidence="1">
    <location>
        <begin position="120"/>
        <end position="144"/>
    </location>
</feature>
<dbReference type="OrthoDB" id="6183775at2"/>
<feature type="transmembrane region" description="Helical" evidence="1">
    <location>
        <begin position="12"/>
        <end position="35"/>
    </location>
</feature>
<keyword evidence="1" id="KW-1133">Transmembrane helix</keyword>
<comment type="caution">
    <text evidence="3">The sequence shown here is derived from an EMBL/GenBank/DDBJ whole genome shotgun (WGS) entry which is preliminary data.</text>
</comment>
<evidence type="ECO:0000313" key="3">
    <source>
        <dbReference type="EMBL" id="RUT28862.1"/>
    </source>
</evidence>
<keyword evidence="4" id="KW-1185">Reference proteome</keyword>
<accession>A0A433X479</accession>
<sequence>MSNIDRPTRGWLSLEAAISLAIVIAGLVFAGFGLFRYGFWQNNGPGAGFFPTIAGLLAAGGAGIELVRRSGAELGTVRWRDFSPFVAAVIAVLMVPVIGMTEAMTLFVLIWIRFVEKRSWIQALLSAAIALAIVYLLFGVWLGIRFPDTLVPSLFAMLGGW</sequence>